<keyword evidence="1" id="KW-0175">Coiled coil</keyword>
<evidence type="ECO:0000313" key="2">
    <source>
        <dbReference type="EMBL" id="KAH6822289.1"/>
    </source>
</evidence>
<name>A0AAD4IVY9_PERFH</name>
<feature type="coiled-coil region" evidence="1">
    <location>
        <begin position="161"/>
        <end position="188"/>
    </location>
</feature>
<keyword evidence="3" id="KW-1185">Reference proteome</keyword>
<dbReference type="AlphaFoldDB" id="A0AAD4IVY9"/>
<gene>
    <name evidence="2" type="ORF">C2S53_010687</name>
</gene>
<dbReference type="Proteomes" id="UP001190926">
    <property type="component" value="Unassembled WGS sequence"/>
</dbReference>
<sequence length="597" mass="68283">MDSDKLESLKSLNRRLLHEAVERRQQVDSLLQSKGSLELELARSNSEREGLESELARLVERAAELEVERRVVAVFVAVQVGVKGEEFDRKIKGLEIEMREWKREVEEKRSEIMKLNGTLSEIKGTLKDEREVSKRVRVERDDFEDKLNRQIKEDEGLRANLIELGGQMREVEREFEELRTSYNDVVREKGDMEMRIKLLKGERDLLERGLMESNKLIGKMKEEISVIVREKEGVEKEKNAEMIKRRELENDVSGLNEMVVNLQKKELKLQTVVAELEEKCVVGEEKLKEMGREIDQLVNETKFREKKILGLIDEKSVIEKDLGEALEQLAEQKREIGDLANEKIVMLEAKNRANGEVEELRNHVDELKAAVLELEGLNQANLKMIRSLESEVGDYRCMLEKANVERDGVERCLNEEKQNGLRLKESIQELEKIIEESNKVAGEVKAENAAILTEKVELEGRCDMQRKEIASLQDSIVKAQDEFGSLKSKVELADANSEQMLNLLKGTSAFCSKDECDGEVGSLLVDDEELKLHVVEMETIKKAFMSKVAKVEDMKRQLECLQSSVVDEQKKRSFWAALSSATTLLAAISLAYLARGH</sequence>
<feature type="coiled-coil region" evidence="1">
    <location>
        <begin position="34"/>
        <end position="118"/>
    </location>
</feature>
<protein>
    <submittedName>
        <fullName evidence="2">Uncharacterized protein</fullName>
    </submittedName>
</protein>
<proteinExistence type="predicted"/>
<comment type="caution">
    <text evidence="2">The sequence shown here is derived from an EMBL/GenBank/DDBJ whole genome shotgun (WGS) entry which is preliminary data.</text>
</comment>
<reference evidence="2 3" key="1">
    <citation type="journal article" date="2021" name="Nat. Commun.">
        <title>Incipient diploidization of the medicinal plant Perilla within 10,000 years.</title>
        <authorList>
            <person name="Zhang Y."/>
            <person name="Shen Q."/>
            <person name="Leng L."/>
            <person name="Zhang D."/>
            <person name="Chen S."/>
            <person name="Shi Y."/>
            <person name="Ning Z."/>
            <person name="Chen S."/>
        </authorList>
    </citation>
    <scope>NUCLEOTIDE SEQUENCE [LARGE SCALE GENOMIC DNA]</scope>
    <source>
        <strain evidence="3">cv. PC099</strain>
    </source>
</reference>
<dbReference type="EMBL" id="SDAM02001380">
    <property type="protein sequence ID" value="KAH6822289.1"/>
    <property type="molecule type" value="Genomic_DNA"/>
</dbReference>
<evidence type="ECO:0000313" key="3">
    <source>
        <dbReference type="Proteomes" id="UP001190926"/>
    </source>
</evidence>
<evidence type="ECO:0000256" key="1">
    <source>
        <dbReference type="SAM" id="Coils"/>
    </source>
</evidence>
<organism evidence="2 3">
    <name type="scientific">Perilla frutescens var. hirtella</name>
    <name type="common">Perilla citriodora</name>
    <name type="synonym">Perilla setoyensis</name>
    <dbReference type="NCBI Taxonomy" id="608512"/>
    <lineage>
        <taxon>Eukaryota</taxon>
        <taxon>Viridiplantae</taxon>
        <taxon>Streptophyta</taxon>
        <taxon>Embryophyta</taxon>
        <taxon>Tracheophyta</taxon>
        <taxon>Spermatophyta</taxon>
        <taxon>Magnoliopsida</taxon>
        <taxon>eudicotyledons</taxon>
        <taxon>Gunneridae</taxon>
        <taxon>Pentapetalae</taxon>
        <taxon>asterids</taxon>
        <taxon>lamiids</taxon>
        <taxon>Lamiales</taxon>
        <taxon>Lamiaceae</taxon>
        <taxon>Nepetoideae</taxon>
        <taxon>Elsholtzieae</taxon>
        <taxon>Perilla</taxon>
    </lineage>
</organism>
<accession>A0AAD4IVY9</accession>
<feature type="coiled-coil region" evidence="1">
    <location>
        <begin position="231"/>
        <end position="482"/>
    </location>
</feature>